<dbReference type="AlphaFoldDB" id="A0A0A9T1R7"/>
<reference evidence="1" key="2">
    <citation type="journal article" date="2015" name="Data Brief">
        <title>Shoot transcriptome of the giant reed, Arundo donax.</title>
        <authorList>
            <person name="Barrero R.A."/>
            <person name="Guerrero F.D."/>
            <person name="Moolhuijzen P."/>
            <person name="Goolsby J.A."/>
            <person name="Tidwell J."/>
            <person name="Bellgard S.E."/>
            <person name="Bellgard M.I."/>
        </authorList>
    </citation>
    <scope>NUCLEOTIDE SEQUENCE</scope>
    <source>
        <tissue evidence="1">Shoot tissue taken approximately 20 cm above the soil surface</tissue>
    </source>
</reference>
<accession>A0A0A9T1R7</accession>
<proteinExistence type="predicted"/>
<organism evidence="1">
    <name type="scientific">Arundo donax</name>
    <name type="common">Giant reed</name>
    <name type="synonym">Donax arundinaceus</name>
    <dbReference type="NCBI Taxonomy" id="35708"/>
    <lineage>
        <taxon>Eukaryota</taxon>
        <taxon>Viridiplantae</taxon>
        <taxon>Streptophyta</taxon>
        <taxon>Embryophyta</taxon>
        <taxon>Tracheophyta</taxon>
        <taxon>Spermatophyta</taxon>
        <taxon>Magnoliopsida</taxon>
        <taxon>Liliopsida</taxon>
        <taxon>Poales</taxon>
        <taxon>Poaceae</taxon>
        <taxon>PACMAD clade</taxon>
        <taxon>Arundinoideae</taxon>
        <taxon>Arundineae</taxon>
        <taxon>Arundo</taxon>
    </lineage>
</organism>
<dbReference type="EMBL" id="GBRH01245858">
    <property type="protein sequence ID" value="JAD52037.1"/>
    <property type="molecule type" value="Transcribed_RNA"/>
</dbReference>
<evidence type="ECO:0000313" key="1">
    <source>
        <dbReference type="EMBL" id="JAD52037.1"/>
    </source>
</evidence>
<sequence length="22" mass="2561">MAQPPCFVFSSPEKLVHFRNLL</sequence>
<name>A0A0A9T1R7_ARUDO</name>
<reference evidence="1" key="1">
    <citation type="submission" date="2014-09" db="EMBL/GenBank/DDBJ databases">
        <authorList>
            <person name="Magalhaes I.L.F."/>
            <person name="Oliveira U."/>
            <person name="Santos F.R."/>
            <person name="Vidigal T.H.D.A."/>
            <person name="Brescovit A.D."/>
            <person name="Santos A.J."/>
        </authorList>
    </citation>
    <scope>NUCLEOTIDE SEQUENCE</scope>
    <source>
        <tissue evidence="1">Shoot tissue taken approximately 20 cm above the soil surface</tissue>
    </source>
</reference>
<protein>
    <submittedName>
        <fullName evidence="1">Uncharacterized protein</fullName>
    </submittedName>
</protein>